<dbReference type="EMBL" id="JBHRYN010000012">
    <property type="protein sequence ID" value="MFC3702105.1"/>
    <property type="molecule type" value="Genomic_DNA"/>
</dbReference>
<evidence type="ECO:0000313" key="2">
    <source>
        <dbReference type="Proteomes" id="UP001595710"/>
    </source>
</evidence>
<keyword evidence="2" id="KW-1185">Reference proteome</keyword>
<reference evidence="2" key="1">
    <citation type="journal article" date="2019" name="Int. J. Syst. Evol. Microbiol.">
        <title>The Global Catalogue of Microorganisms (GCM) 10K type strain sequencing project: providing services to taxonomists for standard genome sequencing and annotation.</title>
        <authorList>
            <consortium name="The Broad Institute Genomics Platform"/>
            <consortium name="The Broad Institute Genome Sequencing Center for Infectious Disease"/>
            <person name="Wu L."/>
            <person name="Ma J."/>
        </authorList>
    </citation>
    <scope>NUCLEOTIDE SEQUENCE [LARGE SCALE GENOMIC DNA]</scope>
    <source>
        <strain evidence="2">CECT 8288</strain>
    </source>
</reference>
<proteinExistence type="predicted"/>
<comment type="caution">
    <text evidence="1">The sequence shown here is derived from an EMBL/GenBank/DDBJ whole genome shotgun (WGS) entry which is preliminary data.</text>
</comment>
<gene>
    <name evidence="1" type="ORF">ACFOND_10665</name>
</gene>
<accession>A0ABV7WS24</accession>
<dbReference type="Proteomes" id="UP001595710">
    <property type="component" value="Unassembled WGS sequence"/>
</dbReference>
<organism evidence="1 2">
    <name type="scientific">Reinekea marina</name>
    <dbReference type="NCBI Taxonomy" id="1310421"/>
    <lineage>
        <taxon>Bacteria</taxon>
        <taxon>Pseudomonadati</taxon>
        <taxon>Pseudomonadota</taxon>
        <taxon>Gammaproteobacteria</taxon>
        <taxon>Oceanospirillales</taxon>
        <taxon>Saccharospirillaceae</taxon>
        <taxon>Reinekea</taxon>
    </lineage>
</organism>
<protein>
    <submittedName>
        <fullName evidence="1">Uncharacterized protein</fullName>
    </submittedName>
</protein>
<evidence type="ECO:0000313" key="1">
    <source>
        <dbReference type="EMBL" id="MFC3702105.1"/>
    </source>
</evidence>
<name>A0ABV7WS24_9GAMM</name>
<dbReference type="RefSeq" id="WP_290281582.1">
    <property type="nucleotide sequence ID" value="NZ_JAUFQI010000001.1"/>
</dbReference>
<sequence length="101" mass="10959">MAALQILIGLIISEIEEVHDYIQIVFSDGTTLSIFNNYVYDGGSVLGIEGKEVKSVEESGDGILIVVDDGRSISIGLKDDDYNGPEAMVLRQEGKSPVVWN</sequence>